<proteinExistence type="predicted"/>
<evidence type="ECO:0000259" key="1">
    <source>
        <dbReference type="Pfam" id="PF22053"/>
    </source>
</evidence>
<protein>
    <recommendedName>
        <fullName evidence="1">DUF6938 domain-containing protein</fullName>
    </recommendedName>
</protein>
<name>A0A1G2ICS2_9BACT</name>
<dbReference type="STRING" id="1802214.A2908_01490"/>
<sequence>MPKNIHTSSDSKKAWVVAPDMGYGHQRTAYPLRSITPGMEIINVNNYPGIPLKDRKIWQTTRSFYEFISRFRRIPFIGLFLFIFFDSFQKILGYYPKRDLSKGNFSGKIIFSSIKKGWGKDLIERLAQKRLPLISTFFTPAFMAEHFKYPEDIYCVICDADIARAWVSLHPKKSRIKYFVPNSWVRDRLKLYGVPDGNIILTGYPLPKENIGGLHLETLKKDLGYRLLNLDPKGKYRKVYGPLVKGYLGQLPAMPNHPLTILFSIGGAGAQKEIALELVNNLKDKIRAKELRFIISVGTREELREYFAKNIKGLHLDGWVHILSGTTTNEYFETFNLALRTTDILMTKPSELSFYAGLGIPIIIEPSIGSQEDFNRRWLLHIGAAVLQENPKYIDQWLFDLLDAGDLAEVAMQGFVEIEKMGTYAIEKIIATGKIPNKKAGFYHR</sequence>
<feature type="domain" description="DUF6938" evidence="1">
    <location>
        <begin position="256"/>
        <end position="314"/>
    </location>
</feature>
<dbReference type="AlphaFoldDB" id="A0A1G2ICS2"/>
<evidence type="ECO:0000313" key="3">
    <source>
        <dbReference type="Proteomes" id="UP000176774"/>
    </source>
</evidence>
<dbReference type="Pfam" id="PF22053">
    <property type="entry name" value="DUF6938"/>
    <property type="match status" value="1"/>
</dbReference>
<organism evidence="2 3">
    <name type="scientific">Candidatus Staskawiczbacteria bacterium RIFCSPLOWO2_01_FULL_38_12b</name>
    <dbReference type="NCBI Taxonomy" id="1802214"/>
    <lineage>
        <taxon>Bacteria</taxon>
        <taxon>Candidatus Staskawicziibacteriota</taxon>
    </lineage>
</organism>
<dbReference type="EMBL" id="MHPA01000025">
    <property type="protein sequence ID" value="OGZ72526.1"/>
    <property type="molecule type" value="Genomic_DNA"/>
</dbReference>
<dbReference type="InterPro" id="IPR054218">
    <property type="entry name" value="DUF6938"/>
</dbReference>
<dbReference type="Proteomes" id="UP000176774">
    <property type="component" value="Unassembled WGS sequence"/>
</dbReference>
<reference evidence="2 3" key="1">
    <citation type="journal article" date="2016" name="Nat. Commun.">
        <title>Thousands of microbial genomes shed light on interconnected biogeochemical processes in an aquifer system.</title>
        <authorList>
            <person name="Anantharaman K."/>
            <person name="Brown C.T."/>
            <person name="Hug L.A."/>
            <person name="Sharon I."/>
            <person name="Castelle C.J."/>
            <person name="Probst A.J."/>
            <person name="Thomas B.C."/>
            <person name="Singh A."/>
            <person name="Wilkins M.J."/>
            <person name="Karaoz U."/>
            <person name="Brodie E.L."/>
            <person name="Williams K.H."/>
            <person name="Hubbard S.S."/>
            <person name="Banfield J.F."/>
        </authorList>
    </citation>
    <scope>NUCLEOTIDE SEQUENCE [LARGE SCALE GENOMIC DNA]</scope>
</reference>
<evidence type="ECO:0000313" key="2">
    <source>
        <dbReference type="EMBL" id="OGZ72526.1"/>
    </source>
</evidence>
<accession>A0A1G2ICS2</accession>
<gene>
    <name evidence="2" type="ORF">A2908_01490</name>
</gene>
<comment type="caution">
    <text evidence="2">The sequence shown here is derived from an EMBL/GenBank/DDBJ whole genome shotgun (WGS) entry which is preliminary data.</text>
</comment>